<proteinExistence type="predicted"/>
<feature type="transmembrane region" description="Helical" evidence="1">
    <location>
        <begin position="6"/>
        <end position="30"/>
    </location>
</feature>
<evidence type="ECO:0000313" key="3">
    <source>
        <dbReference type="EMBL" id="KAJ0221906.1"/>
    </source>
</evidence>
<comment type="caution">
    <text evidence="3">The sequence shown here is derived from an EMBL/GenBank/DDBJ whole genome shotgun (WGS) entry which is preliminary data.</text>
</comment>
<gene>
    <name evidence="3" type="ORF">LSAT_V11C200068410</name>
</gene>
<keyword evidence="1" id="KW-0472">Membrane</keyword>
<organism evidence="3 4">
    <name type="scientific">Lactuca sativa</name>
    <name type="common">Garden lettuce</name>
    <dbReference type="NCBI Taxonomy" id="4236"/>
    <lineage>
        <taxon>Eukaryota</taxon>
        <taxon>Viridiplantae</taxon>
        <taxon>Streptophyta</taxon>
        <taxon>Embryophyta</taxon>
        <taxon>Tracheophyta</taxon>
        <taxon>Spermatophyta</taxon>
        <taxon>Magnoliopsida</taxon>
        <taxon>eudicotyledons</taxon>
        <taxon>Gunneridae</taxon>
        <taxon>Pentapetalae</taxon>
        <taxon>asterids</taxon>
        <taxon>campanulids</taxon>
        <taxon>Asterales</taxon>
        <taxon>Asteraceae</taxon>
        <taxon>Cichorioideae</taxon>
        <taxon>Cichorieae</taxon>
        <taxon>Lactucinae</taxon>
        <taxon>Lactuca</taxon>
    </lineage>
</organism>
<sequence>MAIKPSVTLSFLFLCLIVGPFHIFLYFFLITSKCLNYLNARCLLLRLHLSLALFATLLGCKDPRFFLSLLCMTSRIMIMFVNFVVHFFGLPKEIWLPQLLIGQHTPNVVSPALAYNNMFPMTSFGVDVDDAVNVGRGPYGFKVSSQIYHSIGSLCPDDHNGPIFLQLYTYNTDNELSNSINVFAPLKKKNIDTETVQVLIRCLTAQNEYIRTFKTSKQIIDEIRLQSYCLNIHDHRYSVPAPSTLGCIIIDDESNCGRYDIVIQSKGGNAQRVSKLHLNYMPLQYPLLFPHGEDGWSPRLKVQNKTSASTKKLNVNMYYSYQIHPRQHIYSYVLESGRLFQQYLVDAYTCVEADRLDYILHHQDQLRSDYVSGLYDALSKGDRYSKLVGKRVSLPATFVGGPRYMYKHYQDALAICRWPDIQHFMDLHQQCDVHSRVDIISRVFQIKVDVFIKFVQEDKTFGDVIECHLLFLFSTMVFYIISHIQSTCYPDLYTIEFQKRGLPRCHTLLWTSSADKIKEPAGIDKYIIAKFPDPILERPLYDTITRCMLHSPCGLLNKSTPCIKNDKCSKNFPKPFQKSIFLIKTDTHVTKETVAHVARYQMGLSLTMKRLSSRFKARINVEYCGWNMMVEYLFKYISKGVERIIFTIQRNEVATETTSVHNINPVNKVNAFLDGRYVFPHEAAWKILNFDIHIRHPPVMTLHHLPYMQNVIFRAYMPIHRVLSNPSHWKNMLD</sequence>
<dbReference type="InterPro" id="IPR025476">
    <property type="entry name" value="Helitron_helicase-like"/>
</dbReference>
<accession>A0A9R1WG94</accession>
<protein>
    <recommendedName>
        <fullName evidence="2">Helitron helicase-like domain-containing protein</fullName>
    </recommendedName>
</protein>
<dbReference type="EMBL" id="NBSK02000002">
    <property type="protein sequence ID" value="KAJ0221906.1"/>
    <property type="molecule type" value="Genomic_DNA"/>
</dbReference>
<feature type="transmembrane region" description="Helical" evidence="1">
    <location>
        <begin position="42"/>
        <end position="59"/>
    </location>
</feature>
<dbReference type="AlphaFoldDB" id="A0A9R1WG94"/>
<keyword evidence="1" id="KW-0812">Transmembrane</keyword>
<keyword evidence="1" id="KW-1133">Transmembrane helix</keyword>
<dbReference type="PANTHER" id="PTHR45786">
    <property type="entry name" value="DNA BINDING PROTEIN-LIKE"/>
    <property type="match status" value="1"/>
</dbReference>
<feature type="transmembrane region" description="Helical" evidence="1">
    <location>
        <begin position="65"/>
        <end position="90"/>
    </location>
</feature>
<evidence type="ECO:0000313" key="4">
    <source>
        <dbReference type="Proteomes" id="UP000235145"/>
    </source>
</evidence>
<keyword evidence="4" id="KW-1185">Reference proteome</keyword>
<dbReference type="Proteomes" id="UP000235145">
    <property type="component" value="Unassembled WGS sequence"/>
</dbReference>
<dbReference type="PANTHER" id="PTHR45786:SF77">
    <property type="entry name" value="HELITRON HELICASE-LIKE DOMAIN-CONTAINING PROTEIN-RELATED"/>
    <property type="match status" value="1"/>
</dbReference>
<name>A0A9R1WG94_LACSA</name>
<dbReference type="Pfam" id="PF14214">
    <property type="entry name" value="Helitron_like_N"/>
    <property type="match status" value="1"/>
</dbReference>
<evidence type="ECO:0000259" key="2">
    <source>
        <dbReference type="Pfam" id="PF14214"/>
    </source>
</evidence>
<evidence type="ECO:0000256" key="1">
    <source>
        <dbReference type="SAM" id="Phobius"/>
    </source>
</evidence>
<reference evidence="3 4" key="1">
    <citation type="journal article" date="2017" name="Nat. Commun.">
        <title>Genome assembly with in vitro proximity ligation data and whole-genome triplication in lettuce.</title>
        <authorList>
            <person name="Reyes-Chin-Wo S."/>
            <person name="Wang Z."/>
            <person name="Yang X."/>
            <person name="Kozik A."/>
            <person name="Arikit S."/>
            <person name="Song C."/>
            <person name="Xia L."/>
            <person name="Froenicke L."/>
            <person name="Lavelle D.O."/>
            <person name="Truco M.J."/>
            <person name="Xia R."/>
            <person name="Zhu S."/>
            <person name="Xu C."/>
            <person name="Xu H."/>
            <person name="Xu X."/>
            <person name="Cox K."/>
            <person name="Korf I."/>
            <person name="Meyers B.C."/>
            <person name="Michelmore R.W."/>
        </authorList>
    </citation>
    <scope>NUCLEOTIDE SEQUENCE [LARGE SCALE GENOMIC DNA]</scope>
    <source>
        <strain evidence="4">cv. Salinas</strain>
        <tissue evidence="3">Seedlings</tissue>
    </source>
</reference>
<feature type="domain" description="Helitron helicase-like" evidence="2">
    <location>
        <begin position="318"/>
        <end position="509"/>
    </location>
</feature>